<feature type="domain" description="Peptidase S1" evidence="19">
    <location>
        <begin position="405"/>
        <end position="747"/>
    </location>
</feature>
<dbReference type="InterPro" id="IPR009003">
    <property type="entry name" value="Peptidase_S1_PA"/>
</dbReference>
<keyword evidence="9" id="KW-0677">Repeat</keyword>
<evidence type="ECO:0000256" key="3">
    <source>
        <dbReference type="ARBA" id="ARBA00004241"/>
    </source>
</evidence>
<organism evidence="21 22">
    <name type="scientific">Onychostoma macrolepis</name>
    <dbReference type="NCBI Taxonomy" id="369639"/>
    <lineage>
        <taxon>Eukaryota</taxon>
        <taxon>Metazoa</taxon>
        <taxon>Chordata</taxon>
        <taxon>Craniata</taxon>
        <taxon>Vertebrata</taxon>
        <taxon>Euteleostomi</taxon>
        <taxon>Actinopterygii</taxon>
        <taxon>Neopterygii</taxon>
        <taxon>Teleostei</taxon>
        <taxon>Ostariophysi</taxon>
        <taxon>Cypriniformes</taxon>
        <taxon>Cyprinidae</taxon>
        <taxon>Acrossocheilinae</taxon>
        <taxon>Onychostoma</taxon>
    </lineage>
</organism>
<dbReference type="InterPro" id="IPR001254">
    <property type="entry name" value="Trypsin_dom"/>
</dbReference>
<evidence type="ECO:0000256" key="2">
    <source>
        <dbReference type="ARBA" id="ARBA00001946"/>
    </source>
</evidence>
<evidence type="ECO:0000256" key="12">
    <source>
        <dbReference type="ARBA" id="ARBA00023157"/>
    </source>
</evidence>
<dbReference type="PROSITE" id="PS50923">
    <property type="entry name" value="SUSHI"/>
    <property type="match status" value="2"/>
</dbReference>
<evidence type="ECO:0000256" key="14">
    <source>
        <dbReference type="ARBA" id="ARBA00029636"/>
    </source>
</evidence>
<dbReference type="InterPro" id="IPR002259">
    <property type="entry name" value="Eqnu_transpt"/>
</dbReference>
<dbReference type="PROSITE" id="PS50234">
    <property type="entry name" value="VWFA"/>
    <property type="match status" value="1"/>
</dbReference>
<dbReference type="Pfam" id="PF00092">
    <property type="entry name" value="VWA"/>
    <property type="match status" value="1"/>
</dbReference>
<dbReference type="InterPro" id="IPR034764">
    <property type="entry name" value="ENT1/ENT2"/>
</dbReference>
<evidence type="ECO:0000256" key="16">
    <source>
        <dbReference type="SAM" id="MobiDB-lite"/>
    </source>
</evidence>
<keyword evidence="13" id="KW-0325">Glycoprotein</keyword>
<dbReference type="Gene3D" id="2.10.70.10">
    <property type="entry name" value="Complement Module, domain 1"/>
    <property type="match status" value="2"/>
</dbReference>
<evidence type="ECO:0000256" key="11">
    <source>
        <dbReference type="ARBA" id="ARBA00023136"/>
    </source>
</evidence>
<dbReference type="EMBL" id="JAAMOB010000021">
    <property type="protein sequence ID" value="KAF4098470.1"/>
    <property type="molecule type" value="Genomic_DNA"/>
</dbReference>
<keyword evidence="7 15" id="KW-0768">Sushi</keyword>
<evidence type="ECO:0000256" key="15">
    <source>
        <dbReference type="PROSITE-ProRule" id="PRU00302"/>
    </source>
</evidence>
<evidence type="ECO:0000259" key="19">
    <source>
        <dbReference type="PROSITE" id="PS50240"/>
    </source>
</evidence>
<dbReference type="NCBIfam" id="TIGR00939">
    <property type="entry name" value="2a57"/>
    <property type="match status" value="1"/>
</dbReference>
<evidence type="ECO:0000256" key="6">
    <source>
        <dbReference type="ARBA" id="ARBA00022448"/>
    </source>
</evidence>
<dbReference type="AlphaFoldDB" id="A0A7J6BTZ3"/>
<dbReference type="Proteomes" id="UP000579812">
    <property type="component" value="Unassembled WGS sequence"/>
</dbReference>
<dbReference type="SMART" id="SM00327">
    <property type="entry name" value="VWA"/>
    <property type="match status" value="1"/>
</dbReference>
<feature type="domain" description="Sushi" evidence="20">
    <location>
        <begin position="29"/>
        <end position="88"/>
    </location>
</feature>
<name>A0A7J6BTZ3_9TELE</name>
<dbReference type="SMART" id="SM00020">
    <property type="entry name" value="Tryp_SPc"/>
    <property type="match status" value="1"/>
</dbReference>
<feature type="transmembrane region" description="Helical" evidence="17">
    <location>
        <begin position="595"/>
        <end position="616"/>
    </location>
</feature>
<evidence type="ECO:0000259" key="20">
    <source>
        <dbReference type="PROSITE" id="PS50923"/>
    </source>
</evidence>
<evidence type="ECO:0000313" key="22">
    <source>
        <dbReference type="Proteomes" id="UP000579812"/>
    </source>
</evidence>
<dbReference type="GO" id="GO:0015213">
    <property type="term" value="F:uridine transmembrane transporter activity"/>
    <property type="evidence" value="ECO:0007669"/>
    <property type="project" value="UniProtKB-ARBA"/>
</dbReference>
<keyword evidence="10 17" id="KW-1133">Transmembrane helix</keyword>
<dbReference type="GO" id="GO:0006508">
    <property type="term" value="P:proteolysis"/>
    <property type="evidence" value="ECO:0007669"/>
    <property type="project" value="InterPro"/>
</dbReference>
<dbReference type="SUPFAM" id="SSF50494">
    <property type="entry name" value="Trypsin-like serine proteases"/>
    <property type="match status" value="1"/>
</dbReference>
<evidence type="ECO:0000256" key="9">
    <source>
        <dbReference type="ARBA" id="ARBA00022737"/>
    </source>
</evidence>
<protein>
    <recommendedName>
        <fullName evidence="14">C3/C5 convertase</fullName>
    </recommendedName>
</protein>
<evidence type="ECO:0000256" key="5">
    <source>
        <dbReference type="ARBA" id="ARBA00007965"/>
    </source>
</evidence>
<dbReference type="Pfam" id="PF00089">
    <property type="entry name" value="Trypsin"/>
    <property type="match status" value="1"/>
</dbReference>
<keyword evidence="6" id="KW-0813">Transport</keyword>
<dbReference type="Gene3D" id="3.40.50.410">
    <property type="entry name" value="von Willebrand factor, type A domain"/>
    <property type="match status" value="1"/>
</dbReference>
<dbReference type="GO" id="GO:0009986">
    <property type="term" value="C:cell surface"/>
    <property type="evidence" value="ECO:0007669"/>
    <property type="project" value="UniProtKB-SubCell"/>
</dbReference>
<feature type="disulfide bond" evidence="15">
    <location>
        <begin position="59"/>
        <end position="86"/>
    </location>
</feature>
<evidence type="ECO:0000259" key="18">
    <source>
        <dbReference type="PROSITE" id="PS50234"/>
    </source>
</evidence>
<dbReference type="SMART" id="SM00032">
    <property type="entry name" value="CCP"/>
    <property type="match status" value="2"/>
</dbReference>
<comment type="subcellular location">
    <subcellularLocation>
        <location evidence="4">Basolateral cell membrane</location>
        <topology evidence="4">Multi-pass membrane protein</topology>
    </subcellularLocation>
    <subcellularLocation>
        <location evidence="3">Cell surface</location>
    </subcellularLocation>
</comment>
<comment type="cofactor">
    <cofactor evidence="2">
        <name>Mg(2+)</name>
        <dbReference type="ChEBI" id="CHEBI:18420"/>
    </cofactor>
</comment>
<dbReference type="InterPro" id="IPR018114">
    <property type="entry name" value="TRYPSIN_HIS"/>
</dbReference>
<keyword evidence="22" id="KW-1185">Reference proteome</keyword>
<evidence type="ECO:0000256" key="13">
    <source>
        <dbReference type="ARBA" id="ARBA00023180"/>
    </source>
</evidence>
<feature type="domain" description="Sushi" evidence="20">
    <location>
        <begin position="91"/>
        <end position="148"/>
    </location>
</feature>
<feature type="transmembrane region" description="Helical" evidence="17">
    <location>
        <begin position="565"/>
        <end position="583"/>
    </location>
</feature>
<accession>A0A7J6BTZ3</accession>
<feature type="transmembrane region" description="Helical" evidence="17">
    <location>
        <begin position="793"/>
        <end position="817"/>
    </location>
</feature>
<reference evidence="21 22" key="1">
    <citation type="submission" date="2020-04" db="EMBL/GenBank/DDBJ databases">
        <title>Chromosome-level genome assembly of a cyprinid fish Onychostoma macrolepis by integration of Nanopore Sequencing, Bionano and Hi-C technology.</title>
        <authorList>
            <person name="Wang D."/>
        </authorList>
    </citation>
    <scope>NUCLEOTIDE SEQUENCE [LARGE SCALE GENOMIC DNA]</scope>
    <source>
        <strain evidence="21">SWU-2019</strain>
        <tissue evidence="21">Muscle</tissue>
    </source>
</reference>
<evidence type="ECO:0000313" key="21">
    <source>
        <dbReference type="EMBL" id="KAF4098470.1"/>
    </source>
</evidence>
<dbReference type="InterPro" id="IPR036259">
    <property type="entry name" value="MFS_trans_sf"/>
</dbReference>
<dbReference type="InterPro" id="IPR000436">
    <property type="entry name" value="Sushi_SCR_CCP_dom"/>
</dbReference>
<dbReference type="FunFam" id="2.10.70.10:FF:000019">
    <property type="entry name" value="Complement factor b,-like"/>
    <property type="match status" value="1"/>
</dbReference>
<feature type="transmembrane region" description="Helical" evidence="17">
    <location>
        <begin position="829"/>
        <end position="851"/>
    </location>
</feature>
<comment type="caution">
    <text evidence="15">Lacks conserved residue(s) required for the propagation of feature annotation.</text>
</comment>
<dbReference type="CDD" id="cd00033">
    <property type="entry name" value="CCP"/>
    <property type="match status" value="2"/>
</dbReference>
<dbReference type="SUPFAM" id="SSF57535">
    <property type="entry name" value="Complement control module/SCR domain"/>
    <property type="match status" value="2"/>
</dbReference>
<comment type="caution">
    <text evidence="21">The sequence shown here is derived from an EMBL/GenBank/DDBJ whole genome shotgun (WGS) entry which is preliminary data.</text>
</comment>
<feature type="compositionally biased region" description="Polar residues" evidence="16">
    <location>
        <begin position="1"/>
        <end position="17"/>
    </location>
</feature>
<dbReference type="GO" id="GO:0004252">
    <property type="term" value="F:serine-type endopeptidase activity"/>
    <property type="evidence" value="ECO:0007669"/>
    <property type="project" value="InterPro"/>
</dbReference>
<dbReference type="GO" id="GO:0009617">
    <property type="term" value="P:response to bacterium"/>
    <property type="evidence" value="ECO:0007669"/>
    <property type="project" value="TreeGrafter"/>
</dbReference>
<feature type="region of interest" description="Disordered" evidence="16">
    <location>
        <begin position="1"/>
        <end position="36"/>
    </location>
</feature>
<dbReference type="InterPro" id="IPR002035">
    <property type="entry name" value="VWF_A"/>
</dbReference>
<dbReference type="Pfam" id="PF01733">
    <property type="entry name" value="Nucleoside_tran"/>
    <property type="match status" value="1"/>
</dbReference>
<dbReference type="Gene3D" id="1.20.1250.20">
    <property type="entry name" value="MFS general substrate transporter like domains"/>
    <property type="match status" value="1"/>
</dbReference>
<feature type="disulfide bond" evidence="15">
    <location>
        <begin position="119"/>
        <end position="146"/>
    </location>
</feature>
<dbReference type="GO" id="GO:0070062">
    <property type="term" value="C:extracellular exosome"/>
    <property type="evidence" value="ECO:0007669"/>
    <property type="project" value="TreeGrafter"/>
</dbReference>
<dbReference type="PRINTS" id="PR01130">
    <property type="entry name" value="DERENTRNSPRT"/>
</dbReference>
<evidence type="ECO:0000256" key="7">
    <source>
        <dbReference type="ARBA" id="ARBA00022659"/>
    </source>
</evidence>
<dbReference type="Pfam" id="PF00084">
    <property type="entry name" value="Sushi"/>
    <property type="match status" value="2"/>
</dbReference>
<evidence type="ECO:0000256" key="10">
    <source>
        <dbReference type="ARBA" id="ARBA00022989"/>
    </source>
</evidence>
<keyword evidence="12 15" id="KW-1015">Disulfide bond</keyword>
<dbReference type="PROSITE" id="PS00134">
    <property type="entry name" value="TRYPSIN_HIS"/>
    <property type="match status" value="1"/>
</dbReference>
<dbReference type="PANTHER" id="PTHR46393:SF6">
    <property type="entry name" value="COMPLEMENT C2-RELATED"/>
    <property type="match status" value="1"/>
</dbReference>
<dbReference type="SUPFAM" id="SSF53300">
    <property type="entry name" value="vWA-like"/>
    <property type="match status" value="1"/>
</dbReference>
<comment type="similarity">
    <text evidence="5">Belongs to the SLC29A/ENT transporter (TC 2.A.57) family.</text>
</comment>
<feature type="transmembrane region" description="Helical" evidence="17">
    <location>
        <begin position="726"/>
        <end position="747"/>
    </location>
</feature>
<comment type="cofactor">
    <cofactor evidence="1">
        <name>Mn(2+)</name>
        <dbReference type="ChEBI" id="CHEBI:29035"/>
    </cofactor>
</comment>
<dbReference type="PANTHER" id="PTHR46393">
    <property type="entry name" value="SUSHI DOMAIN-CONTAINING PROTEIN"/>
    <property type="match status" value="1"/>
</dbReference>
<feature type="transmembrane region" description="Helical" evidence="17">
    <location>
        <begin position="759"/>
        <end position="781"/>
    </location>
</feature>
<dbReference type="PROSITE" id="PS50240">
    <property type="entry name" value="TRYPSIN_DOM"/>
    <property type="match status" value="1"/>
</dbReference>
<gene>
    <name evidence="21" type="ORF">G5714_020500</name>
</gene>
<evidence type="ECO:0000256" key="1">
    <source>
        <dbReference type="ARBA" id="ARBA00001936"/>
    </source>
</evidence>
<dbReference type="GO" id="GO:0006956">
    <property type="term" value="P:complement activation"/>
    <property type="evidence" value="ECO:0007669"/>
    <property type="project" value="TreeGrafter"/>
</dbReference>
<keyword evidence="11 17" id="KW-0472">Membrane</keyword>
<dbReference type="InterPro" id="IPR035976">
    <property type="entry name" value="Sushi/SCR/CCP_sf"/>
</dbReference>
<proteinExistence type="inferred from homology"/>
<sequence>MDITHQFSHVVVSTDSGPQRPKSEKPQSAKRSHPRVFENGKVIPYKAKYYVNDTTTYSCHSDYTFRGSAVRVCKPNGKWSGSTPICGLDSDHCPDPGVPPGSSRTGNIFNKDNKVTYHCESPLTLIGSKVRVCLDGGQWSGTEPQCYADFTYDTPEEASEAFSGSLKSNLAISQQYEKEEQRGKKITLDQGGKLDIYIAVDASDSIDEKDFHNAKTTIKLLIDKISYYPVSPNYEILIFATDVTPIIKMKHFKMRKPSLLDIFKDMDDFTYESRGEKTGTNIAKAYSSIHESMQIEELNNATAFSETQHIIILFTDGQANMGGNPKRKVDQIKRFVTEKDPKRERNLDLYVFGVGDDVNQEYINGLVSQRDQEKYFFKLQDLTKIQEMFDDMIDESTSVGLCGIVWEGLENKRRAAFPWLAQINVAHPPKSSNCMGSLVSSSYILTAAHCFKEGDTPDKIIVKLEKGLVVKVKKYVIHPDFDLTAKQELGIQEYYEFNVALIQLEKPVDLSSNLRPICIPCTKETNAALKLSETEGTCRRHVFGAVLQGSLFGLVGKLPPRFNSLFMSGQAVAGIFSGIAMLLSNIFETDSESSALGYFITPCVATLLTLCCYLVLPHLRFAQLHLENVSTKTTMKEPSANSCEIVKVKLNHFDNGFDDTEGETCKKLNELKQEPTEEKSTVPQVFKKIWVMALCVTCVFAVTLCVFPAITINTKPSGLFDGKDNIFVPLCSFIVFNVMDWIGRSLTSRLQWPSMKSRLFPFFVVLRVVFIPALMLCNIQPRFYLPVFFKHDMAYIIIMSLFAMTNGYFACLSMSYAPQLVRSKDAETAGALMTFFLALGLSLGGAFSFGLKIIV</sequence>
<evidence type="ECO:0000256" key="8">
    <source>
        <dbReference type="ARBA" id="ARBA00022692"/>
    </source>
</evidence>
<dbReference type="InterPro" id="IPR036465">
    <property type="entry name" value="vWFA_dom_sf"/>
</dbReference>
<keyword evidence="8 17" id="KW-0812">Transmembrane</keyword>
<feature type="transmembrane region" description="Helical" evidence="17">
    <location>
        <begin position="689"/>
        <end position="714"/>
    </location>
</feature>
<evidence type="ECO:0000256" key="17">
    <source>
        <dbReference type="SAM" id="Phobius"/>
    </source>
</evidence>
<dbReference type="Gene3D" id="2.40.10.120">
    <property type="match status" value="1"/>
</dbReference>
<dbReference type="SUPFAM" id="SSF103473">
    <property type="entry name" value="MFS general substrate transporter"/>
    <property type="match status" value="1"/>
</dbReference>
<feature type="domain" description="VWFA" evidence="18">
    <location>
        <begin position="195"/>
        <end position="392"/>
    </location>
</feature>
<evidence type="ECO:0000256" key="4">
    <source>
        <dbReference type="ARBA" id="ARBA00004554"/>
    </source>
</evidence>
<dbReference type="GO" id="GO:0016323">
    <property type="term" value="C:basolateral plasma membrane"/>
    <property type="evidence" value="ECO:0007669"/>
    <property type="project" value="UniProtKB-SubCell"/>
</dbReference>